<evidence type="ECO:0000256" key="2">
    <source>
        <dbReference type="HAMAP-Rule" id="MF_00973"/>
    </source>
</evidence>
<evidence type="ECO:0000256" key="1">
    <source>
        <dbReference type="ARBA" id="ARBA00022490"/>
    </source>
</evidence>
<sequence length="326" mass="34468">MSGFKAVALGGGHGLHASLSALRVLTNELTAVVTVADDGGSSGRIRREMNVLPPGDLRMALVALAGSAPQHQYWAELLQHRFGGDGVLVGHPVGNLLLTGMIDHGEDPRRALAVLGELVGAVGRVLPMSPAPLDLIAEADRFDPEDPDRVRRVRGQSSIAATPGRVRSVRLTAPGAPACAEAVDAVREADVVVLGPGSWFTSVIPHLLLRELGSALATTRARVLVVLNLVPQAGETDEYSPADLLRVLLAHAEPFGGLNIHAVLADHDAVLDRKELEGFARAIGTRLVLSRLAAKDSAERHDPDRLSEAISRALDGGDSERVDAWR</sequence>
<dbReference type="Proteomes" id="UP001164693">
    <property type="component" value="Chromosome"/>
</dbReference>
<reference evidence="3" key="1">
    <citation type="submission" date="2022-05" db="EMBL/GenBank/DDBJ databases">
        <title>Jatrophihabitans sp. SB3-54 whole genome sequence.</title>
        <authorList>
            <person name="Suh M.K."/>
            <person name="Eom M.K."/>
            <person name="Kim J.S."/>
            <person name="Kim H.S."/>
            <person name="Do H.E."/>
            <person name="Shin Y.K."/>
            <person name="Lee J.-S."/>
        </authorList>
    </citation>
    <scope>NUCLEOTIDE SEQUENCE</scope>
    <source>
        <strain evidence="3">SB3-54</strain>
    </source>
</reference>
<dbReference type="CDD" id="cd07187">
    <property type="entry name" value="YvcK_like"/>
    <property type="match status" value="1"/>
</dbReference>
<dbReference type="NCBIfam" id="TIGR01826">
    <property type="entry name" value="CofD_related"/>
    <property type="match status" value="1"/>
</dbReference>
<name>A0ABY7JXE5_9ACTN</name>
<evidence type="ECO:0000313" key="3">
    <source>
        <dbReference type="EMBL" id="WAX57234.1"/>
    </source>
</evidence>
<dbReference type="EMBL" id="CP097463">
    <property type="protein sequence ID" value="WAX57234.1"/>
    <property type="molecule type" value="Genomic_DNA"/>
</dbReference>
<evidence type="ECO:0000313" key="4">
    <source>
        <dbReference type="Proteomes" id="UP001164693"/>
    </source>
</evidence>
<accession>A0ABY7JXE5</accession>
<gene>
    <name evidence="3" type="primary">yvcK</name>
    <name evidence="3" type="ORF">M6B22_00345</name>
</gene>
<keyword evidence="1 2" id="KW-0963">Cytoplasm</keyword>
<comment type="subcellular location">
    <subcellularLocation>
        <location evidence="2">Cytoplasm</location>
    </subcellularLocation>
</comment>
<dbReference type="Pfam" id="PF01933">
    <property type="entry name" value="CofD"/>
    <property type="match status" value="1"/>
</dbReference>
<dbReference type="PANTHER" id="PTHR30135">
    <property type="entry name" value="UNCHARACTERIZED PROTEIN YVCK-RELATED"/>
    <property type="match status" value="1"/>
</dbReference>
<dbReference type="PANTHER" id="PTHR30135:SF3">
    <property type="entry name" value="GLUCONEOGENESIS FACTOR-RELATED"/>
    <property type="match status" value="1"/>
</dbReference>
<proteinExistence type="inferred from homology"/>
<dbReference type="SUPFAM" id="SSF142338">
    <property type="entry name" value="CofD-like"/>
    <property type="match status" value="1"/>
</dbReference>
<organism evidence="3 4">
    <name type="scientific">Jatrophihabitans cynanchi</name>
    <dbReference type="NCBI Taxonomy" id="2944128"/>
    <lineage>
        <taxon>Bacteria</taxon>
        <taxon>Bacillati</taxon>
        <taxon>Actinomycetota</taxon>
        <taxon>Actinomycetes</taxon>
        <taxon>Jatrophihabitantales</taxon>
        <taxon>Jatrophihabitantaceae</taxon>
        <taxon>Jatrophihabitans</taxon>
    </lineage>
</organism>
<dbReference type="RefSeq" id="WP_269443772.1">
    <property type="nucleotide sequence ID" value="NZ_CP097463.1"/>
</dbReference>
<dbReference type="InterPro" id="IPR010119">
    <property type="entry name" value="Gluconeogen_factor"/>
</dbReference>
<dbReference type="Gene3D" id="3.40.50.10680">
    <property type="entry name" value="CofD-like domains"/>
    <property type="match status" value="1"/>
</dbReference>
<comment type="similarity">
    <text evidence="2">Belongs to the gluconeogenesis factor family.</text>
</comment>
<dbReference type="HAMAP" id="MF_00973">
    <property type="entry name" value="Gluconeogen_factor"/>
    <property type="match status" value="1"/>
</dbReference>
<comment type="function">
    <text evidence="2">Required for morphogenesis under gluconeogenic growth conditions.</text>
</comment>
<dbReference type="InterPro" id="IPR002882">
    <property type="entry name" value="CofD"/>
</dbReference>
<keyword evidence="4" id="KW-1185">Reference proteome</keyword>
<dbReference type="InterPro" id="IPR038136">
    <property type="entry name" value="CofD-like_dom_sf"/>
</dbReference>
<protein>
    <recommendedName>
        <fullName evidence="2">Putative gluconeogenesis factor</fullName>
    </recommendedName>
</protein>